<keyword evidence="5 8" id="KW-0472">Membrane</keyword>
<evidence type="ECO:0000313" key="10">
    <source>
        <dbReference type="Proteomes" id="UP000239736"/>
    </source>
</evidence>
<dbReference type="Gene3D" id="1.10.520.20">
    <property type="entry name" value="N-terminal domain of the delta subunit of the F1F0-ATP synthase"/>
    <property type="match status" value="1"/>
</dbReference>
<dbReference type="InterPro" id="IPR020781">
    <property type="entry name" value="ATPase_OSCP/d_CS"/>
</dbReference>
<gene>
    <name evidence="8" type="primary">atpH</name>
    <name evidence="9" type="ORF">LV82_02448</name>
</gene>
<keyword evidence="6 8" id="KW-0139">CF(1)</keyword>
<keyword evidence="7 8" id="KW-0066">ATP synthesis</keyword>
<dbReference type="GO" id="GO:0045259">
    <property type="term" value="C:proton-transporting ATP synthase complex"/>
    <property type="evidence" value="ECO:0007669"/>
    <property type="project" value="UniProtKB-KW"/>
</dbReference>
<evidence type="ECO:0000256" key="7">
    <source>
        <dbReference type="ARBA" id="ARBA00023310"/>
    </source>
</evidence>
<dbReference type="Pfam" id="PF00213">
    <property type="entry name" value="OSCP"/>
    <property type="match status" value="1"/>
</dbReference>
<dbReference type="PANTHER" id="PTHR11910">
    <property type="entry name" value="ATP SYNTHASE DELTA CHAIN"/>
    <property type="match status" value="1"/>
</dbReference>
<dbReference type="HAMAP" id="MF_01416">
    <property type="entry name" value="ATP_synth_delta_bact"/>
    <property type="match status" value="1"/>
</dbReference>
<comment type="caution">
    <text evidence="9">The sequence shown here is derived from an EMBL/GenBank/DDBJ whole genome shotgun (WGS) entry which is preliminary data.</text>
</comment>
<dbReference type="NCBIfam" id="TIGR01145">
    <property type="entry name" value="ATP_synt_delta"/>
    <property type="match status" value="1"/>
</dbReference>
<evidence type="ECO:0000256" key="4">
    <source>
        <dbReference type="ARBA" id="ARBA00023065"/>
    </source>
</evidence>
<evidence type="ECO:0000256" key="8">
    <source>
        <dbReference type="HAMAP-Rule" id="MF_01416"/>
    </source>
</evidence>
<dbReference type="GO" id="GO:0046933">
    <property type="term" value="F:proton-transporting ATP synthase activity, rotational mechanism"/>
    <property type="evidence" value="ECO:0007669"/>
    <property type="project" value="UniProtKB-UniRule"/>
</dbReference>
<keyword evidence="3 8" id="KW-0375">Hydrogen ion transport</keyword>
<dbReference type="EMBL" id="PRDS01000008">
    <property type="protein sequence ID" value="PPB79891.1"/>
    <property type="molecule type" value="Genomic_DNA"/>
</dbReference>
<protein>
    <recommendedName>
        <fullName evidence="8">ATP synthase subunit delta</fullName>
    </recommendedName>
    <alternativeName>
        <fullName evidence="8">ATP synthase F(1) sector subunit delta</fullName>
    </alternativeName>
    <alternativeName>
        <fullName evidence="8">F-type ATPase subunit delta</fullName>
        <shortName evidence="8">F-ATPase subunit delta</shortName>
    </alternativeName>
</protein>
<comment type="function">
    <text evidence="8">F(1)F(0) ATP synthase produces ATP from ADP in the presence of a proton or sodium gradient. F-type ATPases consist of two structural domains, F(1) containing the extramembraneous catalytic core and F(0) containing the membrane proton channel, linked together by a central stalk and a peripheral stalk. During catalysis, ATP synthesis in the catalytic domain of F(1) is coupled via a rotary mechanism of the central stalk subunits to proton translocation.</text>
</comment>
<proteinExistence type="inferred from homology"/>
<reference evidence="9 10" key="1">
    <citation type="submission" date="2018-01" db="EMBL/GenBank/DDBJ databases">
        <title>Genomic Encyclopedia of Archaeal and Bacterial Type Strains, Phase II (KMG-II): from individual species to whole genera.</title>
        <authorList>
            <person name="Goeker M."/>
        </authorList>
    </citation>
    <scope>NUCLEOTIDE SEQUENCE [LARGE SCALE GENOMIC DNA]</scope>
    <source>
        <strain evidence="9 10">DSM 12048</strain>
    </source>
</reference>
<evidence type="ECO:0000256" key="1">
    <source>
        <dbReference type="ARBA" id="ARBA00004370"/>
    </source>
</evidence>
<evidence type="ECO:0000256" key="2">
    <source>
        <dbReference type="ARBA" id="ARBA00022448"/>
    </source>
</evidence>
<dbReference type="NCBIfam" id="NF004406">
    <property type="entry name" value="PRK05758.3-2"/>
    <property type="match status" value="1"/>
</dbReference>
<dbReference type="PRINTS" id="PR00125">
    <property type="entry name" value="ATPASEDELTA"/>
</dbReference>
<dbReference type="SUPFAM" id="SSF47928">
    <property type="entry name" value="N-terminal domain of the delta subunit of the F1F0-ATP synthase"/>
    <property type="match status" value="1"/>
</dbReference>
<comment type="subcellular location">
    <subcellularLocation>
        <location evidence="8">Cell membrane</location>
        <topology evidence="8">Peripheral membrane protein</topology>
    </subcellularLocation>
    <subcellularLocation>
        <location evidence="1">Membrane</location>
    </subcellularLocation>
</comment>
<dbReference type="InterPro" id="IPR000711">
    <property type="entry name" value="ATPase_OSCP/dsu"/>
</dbReference>
<dbReference type="InterPro" id="IPR026015">
    <property type="entry name" value="ATP_synth_OSCP/delta_N_sf"/>
</dbReference>
<evidence type="ECO:0000256" key="3">
    <source>
        <dbReference type="ARBA" id="ARBA00022781"/>
    </source>
</evidence>
<comment type="similarity">
    <text evidence="8">Belongs to the ATPase delta chain family.</text>
</comment>
<dbReference type="AlphaFoldDB" id="A0A2S5JEP2"/>
<keyword evidence="8" id="KW-1003">Cell membrane</keyword>
<comment type="function">
    <text evidence="8">This protein is part of the stalk that links CF(0) to CF(1). It either transmits conformational changes from CF(0) to CF(1) or is implicated in proton conduction.</text>
</comment>
<dbReference type="PROSITE" id="PS00389">
    <property type="entry name" value="ATPASE_DELTA"/>
    <property type="match status" value="1"/>
</dbReference>
<dbReference type="OrthoDB" id="9796185at2"/>
<sequence length="186" mass="19751">MSEPASISAGIAGRYATALFELAKEENGLDALGADVDALAAVLGESGDLRRLISSPIYSRDEQARAMAAIADRLKLSRPTANTLALMANKRRLFVLPQMVKALRRRIADERGELTVDVTVAAPLTKTQEAKLADVLAKATGKTVKLNTTVDDSLIGGMIVKVGSKMIDSSIRSKLASLQNAMKEVG</sequence>
<evidence type="ECO:0000313" key="9">
    <source>
        <dbReference type="EMBL" id="PPB79891.1"/>
    </source>
</evidence>
<keyword evidence="4 8" id="KW-0406">Ion transport</keyword>
<dbReference type="RefSeq" id="WP_104072067.1">
    <property type="nucleotide sequence ID" value="NZ_PRDS01000008.1"/>
</dbReference>
<dbReference type="NCBIfam" id="NF004402">
    <property type="entry name" value="PRK05758.2-2"/>
    <property type="match status" value="1"/>
</dbReference>
<evidence type="ECO:0000256" key="5">
    <source>
        <dbReference type="ARBA" id="ARBA00023136"/>
    </source>
</evidence>
<keyword evidence="2 8" id="KW-0813">Transport</keyword>
<organism evidence="9 10">
    <name type="scientific">Albidovulum inexpectatum</name>
    <dbReference type="NCBI Taxonomy" id="196587"/>
    <lineage>
        <taxon>Bacteria</taxon>
        <taxon>Pseudomonadati</taxon>
        <taxon>Pseudomonadota</taxon>
        <taxon>Alphaproteobacteria</taxon>
        <taxon>Rhodobacterales</taxon>
        <taxon>Paracoccaceae</taxon>
        <taxon>Albidovulum</taxon>
    </lineage>
</organism>
<name>A0A2S5JEP2_9RHOB</name>
<keyword evidence="10" id="KW-1185">Reference proteome</keyword>
<accession>A0A2S5JEP2</accession>
<dbReference type="Proteomes" id="UP000239736">
    <property type="component" value="Unassembled WGS sequence"/>
</dbReference>
<evidence type="ECO:0000256" key="6">
    <source>
        <dbReference type="ARBA" id="ARBA00023196"/>
    </source>
</evidence>
<dbReference type="GO" id="GO:0005886">
    <property type="term" value="C:plasma membrane"/>
    <property type="evidence" value="ECO:0007669"/>
    <property type="project" value="UniProtKB-SubCell"/>
</dbReference>